<organism evidence="2 3">
    <name type="scientific">Pleurodeles waltl</name>
    <name type="common">Iberian ribbed newt</name>
    <dbReference type="NCBI Taxonomy" id="8319"/>
    <lineage>
        <taxon>Eukaryota</taxon>
        <taxon>Metazoa</taxon>
        <taxon>Chordata</taxon>
        <taxon>Craniata</taxon>
        <taxon>Vertebrata</taxon>
        <taxon>Euteleostomi</taxon>
        <taxon>Amphibia</taxon>
        <taxon>Batrachia</taxon>
        <taxon>Caudata</taxon>
        <taxon>Salamandroidea</taxon>
        <taxon>Salamandridae</taxon>
        <taxon>Pleurodelinae</taxon>
        <taxon>Pleurodeles</taxon>
    </lineage>
</organism>
<keyword evidence="3" id="KW-1185">Reference proteome</keyword>
<protein>
    <submittedName>
        <fullName evidence="2">Uncharacterized protein</fullName>
    </submittedName>
</protein>
<evidence type="ECO:0000313" key="2">
    <source>
        <dbReference type="EMBL" id="KAJ1217056.1"/>
    </source>
</evidence>
<reference evidence="2" key="1">
    <citation type="journal article" date="2022" name="bioRxiv">
        <title>Sequencing and chromosome-scale assembly of the giantPleurodeles waltlgenome.</title>
        <authorList>
            <person name="Brown T."/>
            <person name="Elewa A."/>
            <person name="Iarovenko S."/>
            <person name="Subramanian E."/>
            <person name="Araus A.J."/>
            <person name="Petzold A."/>
            <person name="Susuki M."/>
            <person name="Suzuki K.-i.T."/>
            <person name="Hayashi T."/>
            <person name="Toyoda A."/>
            <person name="Oliveira C."/>
            <person name="Osipova E."/>
            <person name="Leigh N.D."/>
            <person name="Simon A."/>
            <person name="Yun M.H."/>
        </authorList>
    </citation>
    <scope>NUCLEOTIDE SEQUENCE</scope>
    <source>
        <strain evidence="2">20211129_DDA</strain>
        <tissue evidence="2">Liver</tissue>
    </source>
</reference>
<evidence type="ECO:0000256" key="1">
    <source>
        <dbReference type="SAM" id="MobiDB-lite"/>
    </source>
</evidence>
<dbReference type="AlphaFoldDB" id="A0AAV7WVZ9"/>
<accession>A0AAV7WVZ9</accession>
<evidence type="ECO:0000313" key="3">
    <source>
        <dbReference type="Proteomes" id="UP001066276"/>
    </source>
</evidence>
<sequence>MKKALTLEEMQKWVDEGVEPRWRWRRTLLEELHSCSLARDALEFASEEERTEAGRLGVGLRGKAHGGEESLRAGPQEIDLPLEHA</sequence>
<name>A0AAV7WVZ9_PLEWA</name>
<comment type="caution">
    <text evidence="2">The sequence shown here is derived from an EMBL/GenBank/DDBJ whole genome shotgun (WGS) entry which is preliminary data.</text>
</comment>
<gene>
    <name evidence="2" type="ORF">NDU88_004651</name>
</gene>
<proteinExistence type="predicted"/>
<dbReference type="EMBL" id="JANPWB010000001">
    <property type="protein sequence ID" value="KAJ1217056.1"/>
    <property type="molecule type" value="Genomic_DNA"/>
</dbReference>
<dbReference type="Proteomes" id="UP001066276">
    <property type="component" value="Chromosome 1_1"/>
</dbReference>
<feature type="region of interest" description="Disordered" evidence="1">
    <location>
        <begin position="47"/>
        <end position="85"/>
    </location>
</feature>